<protein>
    <submittedName>
        <fullName evidence="1">Uncharacterized protein</fullName>
    </submittedName>
</protein>
<comment type="caution">
    <text evidence="1">The sequence shown here is derived from an EMBL/GenBank/DDBJ whole genome shotgun (WGS) entry which is preliminary data.</text>
</comment>
<dbReference type="EMBL" id="BAWO01000013">
    <property type="protein sequence ID" value="GAJ39130.1"/>
    <property type="molecule type" value="Genomic_DNA"/>
</dbReference>
<evidence type="ECO:0000313" key="1">
    <source>
        <dbReference type="EMBL" id="GAJ39130.1"/>
    </source>
</evidence>
<reference evidence="1 2" key="1">
    <citation type="submission" date="2014-04" db="EMBL/GenBank/DDBJ databases">
        <title>Whole genome shotgun sequence of Geobacillus caldoxylosilyticus NBRC 107762.</title>
        <authorList>
            <person name="Hosoyama A."/>
            <person name="Hosoyama Y."/>
            <person name="Katano-Makiyama Y."/>
            <person name="Tsuchikane K."/>
            <person name="Ohji S."/>
            <person name="Ichikawa N."/>
            <person name="Yamazoe A."/>
            <person name="Fujita N."/>
        </authorList>
    </citation>
    <scope>NUCLEOTIDE SEQUENCE [LARGE SCALE GENOMIC DNA]</scope>
    <source>
        <strain evidence="1 2">NBRC 107762</strain>
    </source>
</reference>
<proteinExistence type="predicted"/>
<name>A0A023DCU6_9BACL</name>
<keyword evidence="2" id="KW-1185">Reference proteome</keyword>
<evidence type="ECO:0000313" key="2">
    <source>
        <dbReference type="Proteomes" id="UP000023561"/>
    </source>
</evidence>
<gene>
    <name evidence="1" type="ORF">GCA01S_013_00110</name>
</gene>
<dbReference type="Proteomes" id="UP000023561">
    <property type="component" value="Unassembled WGS sequence"/>
</dbReference>
<organism evidence="1 2">
    <name type="scientific">Parageobacillus caldoxylosilyticus NBRC 107762</name>
    <dbReference type="NCBI Taxonomy" id="1220594"/>
    <lineage>
        <taxon>Bacteria</taxon>
        <taxon>Bacillati</taxon>
        <taxon>Bacillota</taxon>
        <taxon>Bacilli</taxon>
        <taxon>Bacillales</taxon>
        <taxon>Anoxybacillaceae</taxon>
        <taxon>Saccharococcus</taxon>
    </lineage>
</organism>
<accession>A0A023DCU6</accession>
<sequence length="50" mass="6136">MPLHFFIQKQYFYQTFMKEGMFHGTINDCNMKKESLQNYEDISPAEYDIY</sequence>
<dbReference type="AlphaFoldDB" id="A0A023DCU6"/>